<feature type="domain" description="MacB-like periplasmic core" evidence="10">
    <location>
        <begin position="57"/>
        <end position="263"/>
    </location>
</feature>
<evidence type="ECO:0000313" key="11">
    <source>
        <dbReference type="EMBL" id="RFU41028.1"/>
    </source>
</evidence>
<reference evidence="11 12" key="1">
    <citation type="submission" date="2018-08" db="EMBL/GenBank/DDBJ databases">
        <title>Actinomadura jelena sp. nov., a novel Actinomycete isolated from soil in Chad.</title>
        <authorList>
            <person name="Shi L."/>
        </authorList>
    </citation>
    <scope>NUCLEOTIDE SEQUENCE [LARGE SCALE GENOMIC DNA]</scope>
    <source>
        <strain evidence="11 12">NEAU-G17</strain>
    </source>
</reference>
<dbReference type="AlphaFoldDB" id="A0A372JNW8"/>
<keyword evidence="3 8" id="KW-0812">Transmembrane</keyword>
<evidence type="ECO:0000256" key="7">
    <source>
        <dbReference type="SAM" id="MobiDB-lite"/>
    </source>
</evidence>
<dbReference type="PANTHER" id="PTHR30572:SF4">
    <property type="entry name" value="ABC TRANSPORTER PERMEASE YTRF"/>
    <property type="match status" value="1"/>
</dbReference>
<evidence type="ECO:0000256" key="3">
    <source>
        <dbReference type="ARBA" id="ARBA00022692"/>
    </source>
</evidence>
<evidence type="ECO:0000259" key="9">
    <source>
        <dbReference type="Pfam" id="PF02687"/>
    </source>
</evidence>
<dbReference type="PANTHER" id="PTHR30572">
    <property type="entry name" value="MEMBRANE COMPONENT OF TRANSPORTER-RELATED"/>
    <property type="match status" value="1"/>
</dbReference>
<dbReference type="Proteomes" id="UP000261811">
    <property type="component" value="Unassembled WGS sequence"/>
</dbReference>
<sequence length="425" mass="43594">MPASGRSVHPSGRVRRAGLRGRTRPVTTASFPTGRLPFADLLRVSSVGLRTRRLRAALSALGIAIGVASIVAVLGLSASSQAGLLAEIDRLGTNMLTVSAGKDLSGAAAELPLTAPGMISRIGPVEQVQSTGAVEAKVYRSPLVPDVNTNALTVQATSLRLPEIVRTGVLRGRFLNAATANEPAAVLGYVAAQRLGMDRVWLGRRVWLGGRWFSVVGILGPAALAPEIDGSVLVGYPAAMRYLGFDGHPSTIYVRSTTDQVENVHAVLAATADPEHPGQVTVSNPSDALVVRAAARSALNGLFLGLGAVALLVGGVGVANTMVVSVLERRSEIGLRRALGATRGHIRVQFLAEAVLLAGLGGAVGVAAGVLATTAYAATRHWAVVVPPEAWAGGVGAAVAIGVVAGLVPALRAARMQPTEALRTV</sequence>
<dbReference type="Pfam" id="PF12704">
    <property type="entry name" value="MacB_PCD"/>
    <property type="match status" value="1"/>
</dbReference>
<keyword evidence="12" id="KW-1185">Reference proteome</keyword>
<gene>
    <name evidence="11" type="ORF">DZF91_14025</name>
</gene>
<evidence type="ECO:0000256" key="1">
    <source>
        <dbReference type="ARBA" id="ARBA00004651"/>
    </source>
</evidence>
<dbReference type="GO" id="GO:0005886">
    <property type="term" value="C:plasma membrane"/>
    <property type="evidence" value="ECO:0007669"/>
    <property type="project" value="UniProtKB-SubCell"/>
</dbReference>
<comment type="subcellular location">
    <subcellularLocation>
        <location evidence="1">Cell membrane</location>
        <topology evidence="1">Multi-pass membrane protein</topology>
    </subcellularLocation>
</comment>
<name>A0A372JNW8_9ACTN</name>
<feature type="transmembrane region" description="Helical" evidence="8">
    <location>
        <begin position="390"/>
        <end position="411"/>
    </location>
</feature>
<keyword evidence="4 8" id="KW-1133">Transmembrane helix</keyword>
<keyword evidence="5 8" id="KW-0472">Membrane</keyword>
<evidence type="ECO:0000256" key="2">
    <source>
        <dbReference type="ARBA" id="ARBA00022475"/>
    </source>
</evidence>
<evidence type="ECO:0000256" key="4">
    <source>
        <dbReference type="ARBA" id="ARBA00022989"/>
    </source>
</evidence>
<dbReference type="InterPro" id="IPR025857">
    <property type="entry name" value="MacB_PCD"/>
</dbReference>
<feature type="transmembrane region" description="Helical" evidence="8">
    <location>
        <begin position="348"/>
        <end position="378"/>
    </location>
</feature>
<protein>
    <submittedName>
        <fullName evidence="11">ABC transporter permease</fullName>
    </submittedName>
</protein>
<comment type="similarity">
    <text evidence="6">Belongs to the ABC-4 integral membrane protein family.</text>
</comment>
<keyword evidence="2" id="KW-1003">Cell membrane</keyword>
<feature type="transmembrane region" description="Helical" evidence="8">
    <location>
        <begin position="302"/>
        <end position="327"/>
    </location>
</feature>
<feature type="domain" description="ABC3 transporter permease C-terminal" evidence="9">
    <location>
        <begin position="306"/>
        <end position="418"/>
    </location>
</feature>
<evidence type="ECO:0000256" key="5">
    <source>
        <dbReference type="ARBA" id="ARBA00023136"/>
    </source>
</evidence>
<dbReference type="GO" id="GO:0022857">
    <property type="term" value="F:transmembrane transporter activity"/>
    <property type="evidence" value="ECO:0007669"/>
    <property type="project" value="TreeGrafter"/>
</dbReference>
<dbReference type="EMBL" id="QURH01000238">
    <property type="protein sequence ID" value="RFU41028.1"/>
    <property type="molecule type" value="Genomic_DNA"/>
</dbReference>
<feature type="region of interest" description="Disordered" evidence="7">
    <location>
        <begin position="1"/>
        <end position="26"/>
    </location>
</feature>
<evidence type="ECO:0000256" key="8">
    <source>
        <dbReference type="SAM" id="Phobius"/>
    </source>
</evidence>
<evidence type="ECO:0000313" key="12">
    <source>
        <dbReference type="Proteomes" id="UP000261811"/>
    </source>
</evidence>
<feature type="transmembrane region" description="Helical" evidence="8">
    <location>
        <begin position="56"/>
        <end position="76"/>
    </location>
</feature>
<evidence type="ECO:0000259" key="10">
    <source>
        <dbReference type="Pfam" id="PF12704"/>
    </source>
</evidence>
<dbReference type="Pfam" id="PF02687">
    <property type="entry name" value="FtsX"/>
    <property type="match status" value="1"/>
</dbReference>
<feature type="compositionally biased region" description="Basic residues" evidence="7">
    <location>
        <begin position="12"/>
        <end position="23"/>
    </location>
</feature>
<proteinExistence type="inferred from homology"/>
<dbReference type="InterPro" id="IPR003838">
    <property type="entry name" value="ABC3_permease_C"/>
</dbReference>
<evidence type="ECO:0000256" key="6">
    <source>
        <dbReference type="ARBA" id="ARBA00038076"/>
    </source>
</evidence>
<dbReference type="OrthoDB" id="9780560at2"/>
<accession>A0A372JNW8</accession>
<organism evidence="11 12">
    <name type="scientific">Actinomadura logoneensis</name>
    <dbReference type="NCBI Taxonomy" id="2293572"/>
    <lineage>
        <taxon>Bacteria</taxon>
        <taxon>Bacillati</taxon>
        <taxon>Actinomycetota</taxon>
        <taxon>Actinomycetes</taxon>
        <taxon>Streptosporangiales</taxon>
        <taxon>Thermomonosporaceae</taxon>
        <taxon>Actinomadura</taxon>
    </lineage>
</organism>
<comment type="caution">
    <text evidence="11">The sequence shown here is derived from an EMBL/GenBank/DDBJ whole genome shotgun (WGS) entry which is preliminary data.</text>
</comment>
<dbReference type="InterPro" id="IPR050250">
    <property type="entry name" value="Macrolide_Exporter_MacB"/>
</dbReference>